<sequence length="76" mass="8624">MVTLTLARHILENSLLYCEFSVYLESELVNWHLLLAVKLPDNQIAKVENLDLDQLMWGCGASIHHVTVFEKDPCAA</sequence>
<dbReference type="EMBL" id="KL367477">
    <property type="protein sequence ID" value="KFD72455.1"/>
    <property type="molecule type" value="Genomic_DNA"/>
</dbReference>
<proteinExistence type="predicted"/>
<reference evidence="1" key="1">
    <citation type="journal article" date="2014" name="Nat. Genet.">
        <title>Genome and transcriptome of the porcine whipworm Trichuris suis.</title>
        <authorList>
            <person name="Jex A.R."/>
            <person name="Nejsum P."/>
            <person name="Schwarz E.M."/>
            <person name="Hu L."/>
            <person name="Young N.D."/>
            <person name="Hall R.S."/>
            <person name="Korhonen P.K."/>
            <person name="Liao S."/>
            <person name="Thamsborg S."/>
            <person name="Xia J."/>
            <person name="Xu P."/>
            <person name="Wang S."/>
            <person name="Scheerlinck J.P."/>
            <person name="Hofmann A."/>
            <person name="Sternberg P.W."/>
            <person name="Wang J."/>
            <person name="Gasser R.B."/>
        </authorList>
    </citation>
    <scope>NUCLEOTIDE SEQUENCE [LARGE SCALE GENOMIC DNA]</scope>
    <source>
        <strain evidence="1">DCEP-RM93F</strain>
    </source>
</reference>
<name>A0A085NSK9_9BILA</name>
<gene>
    <name evidence="1" type="ORF">M514_15291</name>
</gene>
<protein>
    <submittedName>
        <fullName evidence="1">Uncharacterized protein</fullName>
    </submittedName>
</protein>
<dbReference type="AlphaFoldDB" id="A0A085NSK9"/>
<organism evidence="1">
    <name type="scientific">Trichuris suis</name>
    <name type="common">pig whipworm</name>
    <dbReference type="NCBI Taxonomy" id="68888"/>
    <lineage>
        <taxon>Eukaryota</taxon>
        <taxon>Metazoa</taxon>
        <taxon>Ecdysozoa</taxon>
        <taxon>Nematoda</taxon>
        <taxon>Enoplea</taxon>
        <taxon>Dorylaimia</taxon>
        <taxon>Trichinellida</taxon>
        <taxon>Trichuridae</taxon>
        <taxon>Trichuris</taxon>
    </lineage>
</organism>
<evidence type="ECO:0000313" key="1">
    <source>
        <dbReference type="EMBL" id="KFD72455.1"/>
    </source>
</evidence>
<dbReference type="Proteomes" id="UP000030758">
    <property type="component" value="Unassembled WGS sequence"/>
</dbReference>
<accession>A0A085NSK9</accession>